<organism evidence="1 2">
    <name type="scientific">Flavobacterium ammoniigenes</name>
    <dbReference type="NCBI Taxonomy" id="1751095"/>
    <lineage>
        <taxon>Bacteria</taxon>
        <taxon>Pseudomonadati</taxon>
        <taxon>Bacteroidota</taxon>
        <taxon>Flavobacteriia</taxon>
        <taxon>Flavobacteriales</taxon>
        <taxon>Flavobacteriaceae</taxon>
        <taxon>Flavobacterium</taxon>
    </lineage>
</organism>
<dbReference type="RefSeq" id="WP_229317413.1">
    <property type="nucleotide sequence ID" value="NZ_AP025184.1"/>
</dbReference>
<gene>
    <name evidence="1" type="ORF">GENT5_01160</name>
</gene>
<evidence type="ECO:0000313" key="1">
    <source>
        <dbReference type="EMBL" id="BDB53811.1"/>
    </source>
</evidence>
<name>A0ABN6KX57_9FLAO</name>
<sequence length="270" mass="32243">MREHYKYDIGIVHLKDNITTTISRKDLEDEGIRTKYKGEKITDKTGELLLFIRNRGKSSHFFSRGISRKNIRSRKNFTEDHKNKIQILLNFLNARDRVIICCYYFENKKPVLDTIFSFKEYLFAKEVKQSMNKLNYFISDIYGISKNLNNTNREPNIAIEVIDTHFPDQKTFDYFRKATSETPLIILFYYLEHEPKINCMYNNNGENNNGKLRVSHYMQDGSFWIGDERIEEKDYSYIKTYKTAIDFTNNNEYYKAINELELVKLKNNSR</sequence>
<protein>
    <submittedName>
        <fullName evidence="1">Uncharacterized protein</fullName>
    </submittedName>
</protein>
<proteinExistence type="predicted"/>
<reference evidence="1 2" key="1">
    <citation type="journal article" date="2022" name="Int. J. Syst. Evol. Microbiol.">
        <title>Flavobacterium ammonificans sp. nov. and Flavobacterium ammoniigenes sp. nov., ammonifying bacteria isolated from surface river water.</title>
        <authorList>
            <person name="Watanabe K."/>
            <person name="Kitamura T."/>
            <person name="Ogata Y."/>
            <person name="Shindo C."/>
            <person name="Suda W."/>
        </authorList>
    </citation>
    <scope>NUCLEOTIDE SEQUENCE [LARGE SCALE GENOMIC DNA]</scope>
    <source>
        <strain evidence="1 2">GENT5</strain>
    </source>
</reference>
<dbReference type="EMBL" id="AP025184">
    <property type="protein sequence ID" value="BDB53811.1"/>
    <property type="molecule type" value="Genomic_DNA"/>
</dbReference>
<accession>A0ABN6KX57</accession>
<reference evidence="1 2" key="2">
    <citation type="journal article" date="2022" name="Microorganisms">
        <title>Complete Genome Sequences of Two Flavobacterium ammonificans Strains and a Flavobacterium ammoniigenes Strain of Ammonifying Bacterioplankton Isolated from Surface River Water.</title>
        <authorList>
            <person name="Suda W."/>
            <person name="Ogata Y."/>
            <person name="Shindo C."/>
            <person name="Watanabe K."/>
        </authorList>
    </citation>
    <scope>NUCLEOTIDE SEQUENCE [LARGE SCALE GENOMIC DNA]</scope>
    <source>
        <strain evidence="1 2">GENT5</strain>
    </source>
</reference>
<keyword evidence="2" id="KW-1185">Reference proteome</keyword>
<evidence type="ECO:0000313" key="2">
    <source>
        <dbReference type="Proteomes" id="UP001319867"/>
    </source>
</evidence>
<dbReference type="Proteomes" id="UP001319867">
    <property type="component" value="Chromosome"/>
</dbReference>